<dbReference type="Proteomes" id="UP001609175">
    <property type="component" value="Unassembled WGS sequence"/>
</dbReference>
<sequence>MLALAFLVGCGGGGDDAAAGASVQESAGNATEFGAFYGECGSIDTAAVVQVTGYSGLELVANNGIKCRWETPTGSPYVMFTWFRGSPFEREREVAIRSGKIVEDIEIDGHRAFTSAADGICQVGIADGADFIHWLVRTDTTGVAAASCDTAKGLAAKSVGG</sequence>
<dbReference type="Proteomes" id="UP001609176">
    <property type="component" value="Unassembled WGS sequence"/>
</dbReference>
<evidence type="ECO:0000313" key="4">
    <source>
        <dbReference type="Proteomes" id="UP001609175"/>
    </source>
</evidence>
<dbReference type="InterPro" id="IPR024520">
    <property type="entry name" value="DUF3558"/>
</dbReference>
<protein>
    <submittedName>
        <fullName evidence="3">DUF3558 domain-containing protein</fullName>
    </submittedName>
</protein>
<gene>
    <name evidence="3" type="ORF">ACHIPV_23370</name>
    <name evidence="1" type="ORF">ACHIPZ_29135</name>
    <name evidence="2" type="ORF">ACHIRB_05155</name>
</gene>
<dbReference type="EMBL" id="JBIMSO010000143">
    <property type="protein sequence ID" value="MFH5212238.1"/>
    <property type="molecule type" value="Genomic_DNA"/>
</dbReference>
<evidence type="ECO:0000313" key="2">
    <source>
        <dbReference type="EMBL" id="MFH5227979.1"/>
    </source>
</evidence>
<evidence type="ECO:0000313" key="1">
    <source>
        <dbReference type="EMBL" id="MFH5212238.1"/>
    </source>
</evidence>
<name>A0ABW7KQP3_9NOCA</name>
<evidence type="ECO:0000313" key="6">
    <source>
        <dbReference type="Proteomes" id="UP001609219"/>
    </source>
</evidence>
<dbReference type="RefSeq" id="WP_395119429.1">
    <property type="nucleotide sequence ID" value="NZ_JBIMSN010000022.1"/>
</dbReference>
<evidence type="ECO:0000313" key="5">
    <source>
        <dbReference type="Proteomes" id="UP001609176"/>
    </source>
</evidence>
<dbReference type="Pfam" id="PF12079">
    <property type="entry name" value="DUF3558"/>
    <property type="match status" value="1"/>
</dbReference>
<dbReference type="EMBL" id="JBIMSP010000051">
    <property type="protein sequence ID" value="MFH5244790.1"/>
    <property type="molecule type" value="Genomic_DNA"/>
</dbReference>
<accession>A0ABW7KQP3</accession>
<proteinExistence type="predicted"/>
<organism evidence="3 5">
    <name type="scientific">Antrihabitans spumae</name>
    <dbReference type="NCBI Taxonomy" id="3373370"/>
    <lineage>
        <taxon>Bacteria</taxon>
        <taxon>Bacillati</taxon>
        <taxon>Actinomycetota</taxon>
        <taxon>Actinomycetes</taxon>
        <taxon>Mycobacteriales</taxon>
        <taxon>Nocardiaceae</taxon>
        <taxon>Antrihabitans</taxon>
    </lineage>
</organism>
<comment type="caution">
    <text evidence="3">The sequence shown here is derived from an EMBL/GenBank/DDBJ whole genome shotgun (WGS) entry which is preliminary data.</text>
</comment>
<dbReference type="EMBL" id="JBIMSN010000022">
    <property type="protein sequence ID" value="MFH5227979.1"/>
    <property type="molecule type" value="Genomic_DNA"/>
</dbReference>
<keyword evidence="6" id="KW-1185">Reference proteome</keyword>
<evidence type="ECO:0000313" key="3">
    <source>
        <dbReference type="EMBL" id="MFH5244790.1"/>
    </source>
</evidence>
<dbReference type="Proteomes" id="UP001609219">
    <property type="component" value="Unassembled WGS sequence"/>
</dbReference>
<reference evidence="4 5" key="1">
    <citation type="submission" date="2024-10" db="EMBL/GenBank/DDBJ databases">
        <authorList>
            <person name="Riesco R."/>
        </authorList>
    </citation>
    <scope>NUCLEOTIDE SEQUENCE [LARGE SCALE GENOMIC DNA]</scope>
    <source>
        <strain evidence="3 5">NCIMB 15448</strain>
        <strain evidence="1 4">NCIMB 15449</strain>
        <strain evidence="2 6">NCIMB 15450</strain>
    </source>
</reference>